<keyword evidence="7" id="KW-0645">Protease</keyword>
<dbReference type="Pfam" id="PF10502">
    <property type="entry name" value="Peptidase_S26"/>
    <property type="match status" value="1"/>
</dbReference>
<dbReference type="PANTHER" id="PTHR43390">
    <property type="entry name" value="SIGNAL PEPTIDASE I"/>
    <property type="match status" value="1"/>
</dbReference>
<keyword evidence="7" id="KW-0472">Membrane</keyword>
<evidence type="ECO:0000313" key="10">
    <source>
        <dbReference type="Proteomes" id="UP000380386"/>
    </source>
</evidence>
<evidence type="ECO:0000256" key="3">
    <source>
        <dbReference type="ARBA" id="ARBA00009370"/>
    </source>
</evidence>
<comment type="catalytic activity">
    <reaction evidence="1 7">
        <text>Cleavage of hydrophobic, N-terminal signal or leader sequences from secreted and periplasmic proteins.</text>
        <dbReference type="EC" id="3.4.21.89"/>
    </reaction>
</comment>
<evidence type="ECO:0000256" key="5">
    <source>
        <dbReference type="ARBA" id="ARBA00022801"/>
    </source>
</evidence>
<dbReference type="PRINTS" id="PR00727">
    <property type="entry name" value="LEADERPTASE"/>
</dbReference>
<dbReference type="OrthoDB" id="9802919at2"/>
<comment type="similarity">
    <text evidence="3 7">Belongs to the peptidase S26 family.</text>
</comment>
<dbReference type="GO" id="GO:0004252">
    <property type="term" value="F:serine-type endopeptidase activity"/>
    <property type="evidence" value="ECO:0007669"/>
    <property type="project" value="InterPro"/>
</dbReference>
<name>A0A5P0ZJS2_9LACO</name>
<keyword evidence="5 7" id="KW-0378">Hydrolase</keyword>
<dbReference type="GO" id="GO:0009003">
    <property type="term" value="F:signal peptidase activity"/>
    <property type="evidence" value="ECO:0007669"/>
    <property type="project" value="UniProtKB-EC"/>
</dbReference>
<gene>
    <name evidence="9" type="primary">lepB</name>
    <name evidence="9" type="ORF">FHL02_10075</name>
</gene>
<evidence type="ECO:0000313" key="9">
    <source>
        <dbReference type="EMBL" id="MQS53366.1"/>
    </source>
</evidence>
<dbReference type="InterPro" id="IPR019758">
    <property type="entry name" value="Pept_S26A_signal_pept_1_CS"/>
</dbReference>
<sequence length="216" mass="25172">MNSTNSSEKGIFRHKRLVQTIVIIVLIFCTVYFGFQYIFSKNSISGPSMQPNFQTGNRVITVRHSGLQRGDIVILRAPDKKNTLYIKRIVGMPGDNIVSQDNRMYINGERYIESYLKQGGKMMESKDSIYSDMSYSYTYDFSVRKLAESQEWINIYNKPYLAMLKKTDRVPKGSYFVMGDHRTVSRDSRLIGFIDRDEIVGRVSLRYWPLSRFTVY</sequence>
<dbReference type="GO" id="GO:0005886">
    <property type="term" value="C:plasma membrane"/>
    <property type="evidence" value="ECO:0007669"/>
    <property type="project" value="UniProtKB-SubCell"/>
</dbReference>
<dbReference type="InterPro" id="IPR000223">
    <property type="entry name" value="Pept_S26A_signal_pept_1"/>
</dbReference>
<protein>
    <recommendedName>
        <fullName evidence="4 7">Signal peptidase I</fullName>
        <ecNumber evidence="4 7">3.4.21.89</ecNumber>
    </recommendedName>
</protein>
<evidence type="ECO:0000256" key="4">
    <source>
        <dbReference type="ARBA" id="ARBA00013208"/>
    </source>
</evidence>
<proteinExistence type="inferred from homology"/>
<evidence type="ECO:0000256" key="1">
    <source>
        <dbReference type="ARBA" id="ARBA00000677"/>
    </source>
</evidence>
<dbReference type="EC" id="3.4.21.89" evidence="4 7"/>
<dbReference type="GO" id="GO:0006465">
    <property type="term" value="P:signal peptide processing"/>
    <property type="evidence" value="ECO:0007669"/>
    <property type="project" value="InterPro"/>
</dbReference>
<accession>A0A5P0ZJS2</accession>
<dbReference type="EMBL" id="VDFM01000016">
    <property type="protein sequence ID" value="MQS53366.1"/>
    <property type="molecule type" value="Genomic_DNA"/>
</dbReference>
<evidence type="ECO:0000256" key="2">
    <source>
        <dbReference type="ARBA" id="ARBA00004401"/>
    </source>
</evidence>
<dbReference type="AlphaFoldDB" id="A0A5P0ZJS2"/>
<dbReference type="Gene3D" id="2.10.109.10">
    <property type="entry name" value="Umud Fragment, subunit A"/>
    <property type="match status" value="1"/>
</dbReference>
<dbReference type="SUPFAM" id="SSF51306">
    <property type="entry name" value="LexA/Signal peptidase"/>
    <property type="match status" value="1"/>
</dbReference>
<dbReference type="PANTHER" id="PTHR43390:SF1">
    <property type="entry name" value="CHLOROPLAST PROCESSING PEPTIDASE"/>
    <property type="match status" value="1"/>
</dbReference>
<comment type="caution">
    <text evidence="9">The sequence shown here is derived from an EMBL/GenBank/DDBJ whole genome shotgun (WGS) entry which is preliminary data.</text>
</comment>
<dbReference type="NCBIfam" id="TIGR02227">
    <property type="entry name" value="sigpep_I_bact"/>
    <property type="match status" value="1"/>
</dbReference>
<dbReference type="InterPro" id="IPR036286">
    <property type="entry name" value="LexA/Signal_pep-like_sf"/>
</dbReference>
<feature type="domain" description="Peptidase S26" evidence="8">
    <location>
        <begin position="18"/>
        <end position="208"/>
    </location>
</feature>
<dbReference type="InterPro" id="IPR019533">
    <property type="entry name" value="Peptidase_S26"/>
</dbReference>
<keyword evidence="7" id="KW-0812">Transmembrane</keyword>
<dbReference type="CDD" id="cd06530">
    <property type="entry name" value="S26_SPase_I"/>
    <property type="match status" value="1"/>
</dbReference>
<evidence type="ECO:0000256" key="6">
    <source>
        <dbReference type="PIRSR" id="PIRSR600223-1"/>
    </source>
</evidence>
<evidence type="ECO:0000256" key="7">
    <source>
        <dbReference type="RuleBase" id="RU362042"/>
    </source>
</evidence>
<feature type="transmembrane region" description="Helical" evidence="7">
    <location>
        <begin position="21"/>
        <end position="39"/>
    </location>
</feature>
<comment type="subcellular location">
    <subcellularLocation>
        <location evidence="2">Cell membrane</location>
        <topology evidence="2">Single-pass type II membrane protein</topology>
    </subcellularLocation>
    <subcellularLocation>
        <location evidence="7">Membrane</location>
        <topology evidence="7">Single-pass type II membrane protein</topology>
    </subcellularLocation>
</comment>
<organism evidence="9 10">
    <name type="scientific">Companilactobacillus mishanensis</name>
    <dbReference type="NCBI Taxonomy" id="2486008"/>
    <lineage>
        <taxon>Bacteria</taxon>
        <taxon>Bacillati</taxon>
        <taxon>Bacillota</taxon>
        <taxon>Bacilli</taxon>
        <taxon>Lactobacillales</taxon>
        <taxon>Lactobacillaceae</taxon>
        <taxon>Companilactobacillus</taxon>
    </lineage>
</organism>
<feature type="active site" evidence="6">
    <location>
        <position position="87"/>
    </location>
</feature>
<dbReference type="Proteomes" id="UP000380386">
    <property type="component" value="Unassembled WGS sequence"/>
</dbReference>
<keyword evidence="7" id="KW-1133">Transmembrane helix</keyword>
<evidence type="ECO:0000259" key="8">
    <source>
        <dbReference type="Pfam" id="PF10502"/>
    </source>
</evidence>
<feature type="active site" evidence="6">
    <location>
        <position position="48"/>
    </location>
</feature>
<dbReference type="PROSITE" id="PS00761">
    <property type="entry name" value="SPASE_I_3"/>
    <property type="match status" value="1"/>
</dbReference>
<reference evidence="9 10" key="1">
    <citation type="journal article" date="2019" name="Syst. Appl. Microbiol.">
        <title>Polyphasic characterization of two novel Lactobacillus spp. isolated from blown salami packages: Description of Lactobacillus halodurans sp. nov. and Lactobacillus salsicarnum sp. nov.</title>
        <authorList>
            <person name="Schuster J.A."/>
            <person name="Klingl A."/>
            <person name="Vogel R.F."/>
            <person name="Ehrmann M.A."/>
        </authorList>
    </citation>
    <scope>NUCLEOTIDE SEQUENCE [LARGE SCALE GENOMIC DNA]</scope>
    <source>
        <strain evidence="9 10">TMW 1.2118</strain>
    </source>
</reference>